<dbReference type="Proteomes" id="UP001302602">
    <property type="component" value="Unassembled WGS sequence"/>
</dbReference>
<accession>A0AAN6U7N7</accession>
<dbReference type="EMBL" id="MU853224">
    <property type="protein sequence ID" value="KAK4127774.1"/>
    <property type="molecule type" value="Genomic_DNA"/>
</dbReference>
<organism evidence="2 3">
    <name type="scientific">Parathielavia appendiculata</name>
    <dbReference type="NCBI Taxonomy" id="2587402"/>
    <lineage>
        <taxon>Eukaryota</taxon>
        <taxon>Fungi</taxon>
        <taxon>Dikarya</taxon>
        <taxon>Ascomycota</taxon>
        <taxon>Pezizomycotina</taxon>
        <taxon>Sordariomycetes</taxon>
        <taxon>Sordariomycetidae</taxon>
        <taxon>Sordariales</taxon>
        <taxon>Chaetomiaceae</taxon>
        <taxon>Parathielavia</taxon>
    </lineage>
</organism>
<comment type="caution">
    <text evidence="2">The sequence shown here is derived from an EMBL/GenBank/DDBJ whole genome shotgun (WGS) entry which is preliminary data.</text>
</comment>
<dbReference type="RefSeq" id="XP_062651545.1">
    <property type="nucleotide sequence ID" value="XM_062792219.1"/>
</dbReference>
<reference evidence="2" key="1">
    <citation type="journal article" date="2023" name="Mol. Phylogenet. Evol.">
        <title>Genome-scale phylogeny and comparative genomics of the fungal order Sordariales.</title>
        <authorList>
            <person name="Hensen N."/>
            <person name="Bonometti L."/>
            <person name="Westerberg I."/>
            <person name="Brannstrom I.O."/>
            <person name="Guillou S."/>
            <person name="Cros-Aarteil S."/>
            <person name="Calhoun S."/>
            <person name="Haridas S."/>
            <person name="Kuo A."/>
            <person name="Mondo S."/>
            <person name="Pangilinan J."/>
            <person name="Riley R."/>
            <person name="LaButti K."/>
            <person name="Andreopoulos B."/>
            <person name="Lipzen A."/>
            <person name="Chen C."/>
            <person name="Yan M."/>
            <person name="Daum C."/>
            <person name="Ng V."/>
            <person name="Clum A."/>
            <person name="Steindorff A."/>
            <person name="Ohm R.A."/>
            <person name="Martin F."/>
            <person name="Silar P."/>
            <person name="Natvig D.O."/>
            <person name="Lalanne C."/>
            <person name="Gautier V."/>
            <person name="Ament-Velasquez S.L."/>
            <person name="Kruys A."/>
            <person name="Hutchinson M.I."/>
            <person name="Powell A.J."/>
            <person name="Barry K."/>
            <person name="Miller A.N."/>
            <person name="Grigoriev I.V."/>
            <person name="Debuchy R."/>
            <person name="Gladieux P."/>
            <person name="Hiltunen Thoren M."/>
            <person name="Johannesson H."/>
        </authorList>
    </citation>
    <scope>NUCLEOTIDE SEQUENCE</scope>
    <source>
        <strain evidence="2">CBS 731.68</strain>
    </source>
</reference>
<gene>
    <name evidence="2" type="ORF">N657DRAFT_641813</name>
</gene>
<keyword evidence="3" id="KW-1185">Reference proteome</keyword>
<evidence type="ECO:0000313" key="3">
    <source>
        <dbReference type="Proteomes" id="UP001302602"/>
    </source>
</evidence>
<proteinExistence type="predicted"/>
<feature type="region of interest" description="Disordered" evidence="1">
    <location>
        <begin position="1"/>
        <end position="29"/>
    </location>
</feature>
<reference evidence="2" key="2">
    <citation type="submission" date="2023-05" db="EMBL/GenBank/DDBJ databases">
        <authorList>
            <consortium name="Lawrence Berkeley National Laboratory"/>
            <person name="Steindorff A."/>
            <person name="Hensen N."/>
            <person name="Bonometti L."/>
            <person name="Westerberg I."/>
            <person name="Brannstrom I.O."/>
            <person name="Guillou S."/>
            <person name="Cros-Aarteil S."/>
            <person name="Calhoun S."/>
            <person name="Haridas S."/>
            <person name="Kuo A."/>
            <person name="Mondo S."/>
            <person name="Pangilinan J."/>
            <person name="Riley R."/>
            <person name="Labutti K."/>
            <person name="Andreopoulos B."/>
            <person name="Lipzen A."/>
            <person name="Chen C."/>
            <person name="Yanf M."/>
            <person name="Daum C."/>
            <person name="Ng V."/>
            <person name="Clum A."/>
            <person name="Ohm R."/>
            <person name="Martin F."/>
            <person name="Silar P."/>
            <person name="Natvig D."/>
            <person name="Lalanne C."/>
            <person name="Gautier V."/>
            <person name="Ament-Velasquez S.L."/>
            <person name="Kruys A."/>
            <person name="Hutchinson M.I."/>
            <person name="Powell A.J."/>
            <person name="Barry K."/>
            <person name="Miller A.N."/>
            <person name="Grigoriev I.V."/>
            <person name="Debuchy R."/>
            <person name="Gladieux P."/>
            <person name="Thoren M.H."/>
            <person name="Johannesson H."/>
        </authorList>
    </citation>
    <scope>NUCLEOTIDE SEQUENCE</scope>
    <source>
        <strain evidence="2">CBS 731.68</strain>
    </source>
</reference>
<dbReference type="AlphaFoldDB" id="A0AAN6U7N7"/>
<dbReference type="GeneID" id="87828988"/>
<protein>
    <submittedName>
        <fullName evidence="2">Uncharacterized protein</fullName>
    </submittedName>
</protein>
<evidence type="ECO:0000256" key="1">
    <source>
        <dbReference type="SAM" id="MobiDB-lite"/>
    </source>
</evidence>
<evidence type="ECO:0000313" key="2">
    <source>
        <dbReference type="EMBL" id="KAK4127774.1"/>
    </source>
</evidence>
<name>A0AAN6U7N7_9PEZI</name>
<sequence>MNRGSCRIAASRDELSTTSTGITEDSPAVSPGHYHPFRLLIKELSHARVWGVRQSLPSANLKSQGIQIQPVSPPRYAEPILSVVRISQNAGVVTLWIIMRCSPVRRDEMSVASLWHGSMYLAGTSVKSSSREDNFAYNIWGPTSRPADRYYLYVQCKKDAHKTCTTLTSRDC</sequence>